<sequence>MGKLLELCLMVLLLASSGSSEEVTAPGGGSNVAAGGLVSHPPDMTTLPPSAAMVSSPSASGSHSGNIIPSGGLPGISAAQGPSSSSASLGSSAGGLMSAGGSPVGLSGKISPKLPPRNLSGSSSAGAFLSDRRPSSSGIMGSSASGSGDVSTNSSIASAISSGSAAVLGSAGPAASSAPSSGLNAPSDIGLHLAGTAGDHSIANKTDAAQTTLVPAPGAGLTTGNAAANANINAAAGQSSNNNNPASSAAPASAGLLQRCPSVAQNFEKISGLCHKSVNLGAKQLLFKDGYRRRYTSFTPSAPEYDTGHDNWGPLPNKLQEALIFVLDQSIHPGARSSLTDLLVQRLKFDIDSFIDNHVRTLLLQNEKIAAMNRLKTKVIGEEFDPGNYEFADDPINPSRIQESKPSKKHHVGSSTEKRPTILLLSTKYNHQDISTESPESQAAAEKVVKRLEKLNDGTNTESSSNAKILLRVQCGKSGILKRQNQEVRPNKEIPKKRTADNNPKSSNSKSASNKECKLTSFSRNEKFQNNGIQPQSSSKTHLQIDIAQNSNQTTTKKTLANFVESSTQDVKWEELTQN</sequence>
<feature type="region of interest" description="Disordered" evidence="1">
    <location>
        <begin position="107"/>
        <end position="153"/>
    </location>
</feature>
<feature type="compositionally biased region" description="Low complexity" evidence="1">
    <location>
        <begin position="502"/>
        <end position="512"/>
    </location>
</feature>
<name>A0A7R9GGX1_9CRUS</name>
<dbReference type="EMBL" id="CAJPEX010002342">
    <property type="protein sequence ID" value="CAG0920865.1"/>
    <property type="molecule type" value="Genomic_DNA"/>
</dbReference>
<evidence type="ECO:0000256" key="2">
    <source>
        <dbReference type="SAM" id="SignalP"/>
    </source>
</evidence>
<feature type="signal peptide" evidence="2">
    <location>
        <begin position="1"/>
        <end position="20"/>
    </location>
</feature>
<feature type="region of interest" description="Disordered" evidence="1">
    <location>
        <begin position="481"/>
        <end position="542"/>
    </location>
</feature>
<feature type="region of interest" description="Disordered" evidence="1">
    <location>
        <begin position="34"/>
        <end position="94"/>
    </location>
</feature>
<protein>
    <submittedName>
        <fullName evidence="3">Uncharacterized protein</fullName>
    </submittedName>
</protein>
<proteinExistence type="predicted"/>
<feature type="chain" id="PRO_5036403308" evidence="2">
    <location>
        <begin position="21"/>
        <end position="579"/>
    </location>
</feature>
<feature type="compositionally biased region" description="Low complexity" evidence="1">
    <location>
        <begin position="48"/>
        <end position="64"/>
    </location>
</feature>
<feature type="compositionally biased region" description="Low complexity" evidence="1">
    <location>
        <begin position="75"/>
        <end position="94"/>
    </location>
</feature>
<evidence type="ECO:0000313" key="4">
    <source>
        <dbReference type="Proteomes" id="UP000678499"/>
    </source>
</evidence>
<reference evidence="3" key="1">
    <citation type="submission" date="2020-11" db="EMBL/GenBank/DDBJ databases">
        <authorList>
            <person name="Tran Van P."/>
        </authorList>
    </citation>
    <scope>NUCLEOTIDE SEQUENCE</scope>
</reference>
<evidence type="ECO:0000256" key="1">
    <source>
        <dbReference type="SAM" id="MobiDB-lite"/>
    </source>
</evidence>
<evidence type="ECO:0000313" key="3">
    <source>
        <dbReference type="EMBL" id="CAD7280713.1"/>
    </source>
</evidence>
<accession>A0A7R9GGX1</accession>
<feature type="region of interest" description="Disordered" evidence="1">
    <location>
        <begin position="391"/>
        <end position="421"/>
    </location>
</feature>
<keyword evidence="4" id="KW-1185">Reference proteome</keyword>
<feature type="compositionally biased region" description="Polar residues" evidence="1">
    <location>
        <begin position="520"/>
        <end position="542"/>
    </location>
</feature>
<dbReference type="EMBL" id="OA884379">
    <property type="protein sequence ID" value="CAD7280713.1"/>
    <property type="molecule type" value="Genomic_DNA"/>
</dbReference>
<dbReference type="AlphaFoldDB" id="A0A7R9GGX1"/>
<gene>
    <name evidence="3" type="ORF">NMOB1V02_LOCUS8370</name>
</gene>
<keyword evidence="2" id="KW-0732">Signal</keyword>
<feature type="compositionally biased region" description="Basic and acidic residues" evidence="1">
    <location>
        <begin position="484"/>
        <end position="500"/>
    </location>
</feature>
<dbReference type="Proteomes" id="UP000678499">
    <property type="component" value="Unassembled WGS sequence"/>
</dbReference>
<feature type="compositionally biased region" description="Low complexity" evidence="1">
    <location>
        <begin position="119"/>
        <end position="153"/>
    </location>
</feature>
<organism evidence="3">
    <name type="scientific">Notodromas monacha</name>
    <dbReference type="NCBI Taxonomy" id="399045"/>
    <lineage>
        <taxon>Eukaryota</taxon>
        <taxon>Metazoa</taxon>
        <taxon>Ecdysozoa</taxon>
        <taxon>Arthropoda</taxon>
        <taxon>Crustacea</taxon>
        <taxon>Oligostraca</taxon>
        <taxon>Ostracoda</taxon>
        <taxon>Podocopa</taxon>
        <taxon>Podocopida</taxon>
        <taxon>Cypridocopina</taxon>
        <taxon>Cypridoidea</taxon>
        <taxon>Cyprididae</taxon>
        <taxon>Notodromas</taxon>
    </lineage>
</organism>